<evidence type="ECO:0000259" key="7">
    <source>
        <dbReference type="Pfam" id="PF22660"/>
    </source>
</evidence>
<dbReference type="GO" id="GO:0016740">
    <property type="term" value="F:transferase activity"/>
    <property type="evidence" value="ECO:0007669"/>
    <property type="project" value="UniProtKB-KW"/>
</dbReference>
<evidence type="ECO:0000313" key="8">
    <source>
        <dbReference type="EMBL" id="EDI0830426.1"/>
    </source>
</evidence>
<keyword evidence="6" id="KW-0460">Magnesium</keyword>
<dbReference type="Pfam" id="PF22660">
    <property type="entry name" value="RS_preATP-grasp-like"/>
    <property type="match status" value="1"/>
</dbReference>
<name>A0A636LMI9_SALET</name>
<evidence type="ECO:0000256" key="1">
    <source>
        <dbReference type="ARBA" id="ARBA00022598"/>
    </source>
</evidence>
<dbReference type="Gene3D" id="3.40.50.20">
    <property type="match status" value="1"/>
</dbReference>
<dbReference type="GO" id="GO:0006164">
    <property type="term" value="P:purine nucleotide biosynthetic process"/>
    <property type="evidence" value="ECO:0007669"/>
    <property type="project" value="UniProtKB-KW"/>
</dbReference>
<dbReference type="GO" id="GO:0016874">
    <property type="term" value="F:ligase activity"/>
    <property type="evidence" value="ECO:0007669"/>
    <property type="project" value="UniProtKB-KW"/>
</dbReference>
<dbReference type="GO" id="GO:0005829">
    <property type="term" value="C:cytosol"/>
    <property type="evidence" value="ECO:0007669"/>
    <property type="project" value="TreeGrafter"/>
</dbReference>
<evidence type="ECO:0000256" key="2">
    <source>
        <dbReference type="ARBA" id="ARBA00022723"/>
    </source>
</evidence>
<dbReference type="AlphaFoldDB" id="A0A636LMI9"/>
<evidence type="ECO:0000256" key="5">
    <source>
        <dbReference type="ARBA" id="ARBA00022840"/>
    </source>
</evidence>
<dbReference type="FunFam" id="3.40.50.20:FF:000007">
    <property type="entry name" value="Formate-dependent phosphoribosylglycinamide formyltransferase"/>
    <property type="match status" value="1"/>
</dbReference>
<evidence type="ECO:0000256" key="4">
    <source>
        <dbReference type="ARBA" id="ARBA00022755"/>
    </source>
</evidence>
<dbReference type="EMBL" id="AAMJTU010000113">
    <property type="protein sequence ID" value="EDI0830426.1"/>
    <property type="molecule type" value="Genomic_DNA"/>
</dbReference>
<keyword evidence="3" id="KW-0547">Nucleotide-binding</keyword>
<feature type="domain" description="PurT/PurK-like preATP-grasp" evidence="7">
    <location>
        <begin position="14"/>
        <end position="109"/>
    </location>
</feature>
<comment type="caution">
    <text evidence="8">The sequence shown here is derived from an EMBL/GenBank/DDBJ whole genome shotgun (WGS) entry which is preliminary data.</text>
</comment>
<dbReference type="PANTHER" id="PTHR43055">
    <property type="entry name" value="FORMATE-DEPENDENT PHOSPHORIBOSYLGLYCINAMIDE FORMYLTRANSFERASE"/>
    <property type="match status" value="1"/>
</dbReference>
<dbReference type="GO" id="GO:0046872">
    <property type="term" value="F:metal ion binding"/>
    <property type="evidence" value="ECO:0007669"/>
    <property type="project" value="UniProtKB-KW"/>
</dbReference>
<proteinExistence type="predicted"/>
<dbReference type="InterPro" id="IPR016185">
    <property type="entry name" value="PreATP-grasp_dom_sf"/>
</dbReference>
<keyword evidence="5" id="KW-0067">ATP-binding</keyword>
<dbReference type="GO" id="GO:0005524">
    <property type="term" value="F:ATP binding"/>
    <property type="evidence" value="ECO:0007669"/>
    <property type="project" value="UniProtKB-KW"/>
</dbReference>
<organism evidence="8">
    <name type="scientific">Salmonella enterica subsp. enterica serovar Brancaster</name>
    <dbReference type="NCBI Taxonomy" id="2511819"/>
    <lineage>
        <taxon>Bacteria</taxon>
        <taxon>Pseudomonadati</taxon>
        <taxon>Pseudomonadota</taxon>
        <taxon>Gammaproteobacteria</taxon>
        <taxon>Enterobacterales</taxon>
        <taxon>Enterobacteriaceae</taxon>
        <taxon>Salmonella</taxon>
    </lineage>
</organism>
<evidence type="ECO:0000256" key="3">
    <source>
        <dbReference type="ARBA" id="ARBA00022741"/>
    </source>
</evidence>
<keyword evidence="8" id="KW-0808">Transferase</keyword>
<reference evidence="8" key="1">
    <citation type="submission" date="2018-07" db="EMBL/GenBank/DDBJ databases">
        <authorList>
            <person name="Ashton P.M."/>
            <person name="Dallman T."/>
            <person name="Nair S."/>
            <person name="De Pinna E."/>
            <person name="Peters T."/>
            <person name="Grant K."/>
        </authorList>
    </citation>
    <scope>NUCLEOTIDE SEQUENCE</scope>
    <source>
        <strain evidence="8">348754</strain>
    </source>
</reference>
<keyword evidence="2" id="KW-0479">Metal-binding</keyword>
<keyword evidence="4" id="KW-0658">Purine biosynthesis</keyword>
<dbReference type="PANTHER" id="PTHR43055:SF1">
    <property type="entry name" value="FORMATE-DEPENDENT PHOSPHORIBOSYLGLYCINAMIDE FORMYLTRANSFERASE"/>
    <property type="match status" value="1"/>
</dbReference>
<evidence type="ECO:0000256" key="6">
    <source>
        <dbReference type="ARBA" id="ARBA00022842"/>
    </source>
</evidence>
<sequence length="127" mass="13869">MTLLGTALRPAATRVMLLGAGELGKEVAIECQRLGIEVIAVDRYPDAPAMHVAHRSHVINMLDGEALRHVITEEKPHYIVPEIEAIATDTLRELEGEGLNVVPCARATQLTMNREGIRRLAAEELGL</sequence>
<feature type="non-terminal residue" evidence="8">
    <location>
        <position position="127"/>
    </location>
</feature>
<dbReference type="InterPro" id="IPR054350">
    <property type="entry name" value="PurT/PurK_preATP-grasp"/>
</dbReference>
<accession>A0A636LMI9</accession>
<protein>
    <submittedName>
        <fullName evidence="8">Phosphoribosylglycinamide formyltransferase 2</fullName>
    </submittedName>
</protein>
<gene>
    <name evidence="8" type="ORF">CC874_22015</name>
</gene>
<dbReference type="SUPFAM" id="SSF52440">
    <property type="entry name" value="PreATP-grasp domain"/>
    <property type="match status" value="1"/>
</dbReference>
<keyword evidence="1" id="KW-0436">Ligase</keyword>